<sequence length="568" mass="63978">MSLFDVNTVRQDFSGLHHIVHGHPLVYFDNAATTHKPTDVIKAEMDVYQQCNANVHRASHYLSSIATQRFENARHKVQHFINANRPEEIIWTKGATESLNLIAQSYALSTLQKNDEILISPLEHHANIVPWQIVTQQTSAQLKILPLNNALHIDTQIVQQHISKKTRLLILTHVSNALGVINDVAALCKLAKQHNIITIVDGAQAVGHFPIDVQQLGCDFYVFSGHKMYGPTGIGVLYGRFDLLEAMPPWQTGGEMIQQVSFDKTTYNQLPFKFEPGTPNIAGAVGLGAAIDYLQKHDRAQLINYEHQLMNYLLNALDTFSDIHVIGSSKQVEQPDKIPIAALTFSHAHIQDIGLLLDQKGIAVRVGHHCTMPLMEYLGVSGTLRVSLSFYNTQQEIDWLIESLHNILEHAEDKPIYCPNTPPKGLQFFVLDSQQITSKLLQQKNWESRYRLIMQNSKQLPPLPTEYKTEANRISGCESEVWLISSFDEQSKTLQFWADSNARILRGLLTLVISYVNNKTPEDILTTDFQALFSTLDLAHHLSPSRSNGLNSIVHTIQQIARDYVSEI</sequence>
<gene>
    <name evidence="9" type="primary">sufS</name>
    <name evidence="9" type="ORF">B9G39_25295</name>
</gene>
<dbReference type="Pfam" id="PF02657">
    <property type="entry name" value="SufE"/>
    <property type="match status" value="1"/>
</dbReference>
<dbReference type="InterPro" id="IPR015421">
    <property type="entry name" value="PyrdxlP-dep_Trfase_major"/>
</dbReference>
<comment type="caution">
    <text evidence="9">The sequence shown here is derived from an EMBL/GenBank/DDBJ whole genome shotgun (WGS) entry which is preliminary data.</text>
</comment>
<dbReference type="SUPFAM" id="SSF53383">
    <property type="entry name" value="PLP-dependent transferases"/>
    <property type="match status" value="1"/>
</dbReference>
<comment type="cofactor">
    <cofactor evidence="1">
        <name>pyridoxal 5'-phosphate</name>
        <dbReference type="ChEBI" id="CHEBI:597326"/>
    </cofactor>
</comment>
<proteinExistence type="inferred from homology"/>
<dbReference type="InterPro" id="IPR000192">
    <property type="entry name" value="Aminotrans_V_dom"/>
</dbReference>
<dbReference type="RefSeq" id="WP_094789250.1">
    <property type="nucleotide sequence ID" value="NZ_NDXW01000001.1"/>
</dbReference>
<feature type="domain" description="Aminotransferase class V" evidence="7">
    <location>
        <begin position="26"/>
        <end position="400"/>
    </location>
</feature>
<evidence type="ECO:0000256" key="5">
    <source>
        <dbReference type="ARBA" id="ARBA00022898"/>
    </source>
</evidence>
<reference evidence="9 10" key="1">
    <citation type="submission" date="2017-04" db="EMBL/GenBank/DDBJ databases">
        <title>Draft genome sequence of Zooshikella ganghwensis VG4 isolated from Red Sea sediments.</title>
        <authorList>
            <person name="Rehman Z."/>
            <person name="Alam I."/>
            <person name="Kamau A."/>
            <person name="Bajic V."/>
            <person name="Leiknes T."/>
        </authorList>
    </citation>
    <scope>NUCLEOTIDE SEQUENCE [LARGE SCALE GENOMIC DNA]</scope>
    <source>
        <strain evidence="9 10">VG4</strain>
    </source>
</reference>
<dbReference type="Pfam" id="PF00266">
    <property type="entry name" value="Aminotran_5"/>
    <property type="match status" value="1"/>
</dbReference>
<dbReference type="EC" id="2.8.1.7" evidence="3"/>
<dbReference type="Proteomes" id="UP000257039">
    <property type="component" value="Unassembled WGS sequence"/>
</dbReference>
<dbReference type="InterPro" id="IPR015422">
    <property type="entry name" value="PyrdxlP-dep_Trfase_small"/>
</dbReference>
<keyword evidence="10" id="KW-1185">Reference proteome</keyword>
<keyword evidence="4" id="KW-0808">Transferase</keyword>
<dbReference type="PANTHER" id="PTHR43586">
    <property type="entry name" value="CYSTEINE DESULFURASE"/>
    <property type="match status" value="1"/>
</dbReference>
<comment type="similarity">
    <text evidence="2">Belongs to the class-V pyridoxal-phosphate-dependent aminotransferase family. Csd subfamily.</text>
</comment>
<evidence type="ECO:0000313" key="10">
    <source>
        <dbReference type="Proteomes" id="UP000257039"/>
    </source>
</evidence>
<dbReference type="Gene3D" id="3.90.1150.10">
    <property type="entry name" value="Aspartate Aminotransferase, domain 1"/>
    <property type="match status" value="1"/>
</dbReference>
<evidence type="ECO:0000256" key="4">
    <source>
        <dbReference type="ARBA" id="ARBA00022679"/>
    </source>
</evidence>
<name>A0A4P9VUT3_9GAMM</name>
<evidence type="ECO:0000256" key="6">
    <source>
        <dbReference type="ARBA" id="ARBA00050776"/>
    </source>
</evidence>
<evidence type="ECO:0000256" key="3">
    <source>
        <dbReference type="ARBA" id="ARBA00012239"/>
    </source>
</evidence>
<accession>A0A4P9VUT3</accession>
<dbReference type="GO" id="GO:0006534">
    <property type="term" value="P:cysteine metabolic process"/>
    <property type="evidence" value="ECO:0007669"/>
    <property type="project" value="InterPro"/>
</dbReference>
<dbReference type="AlphaFoldDB" id="A0A4P9VUT3"/>
<organism evidence="9 10">
    <name type="scientific">Zooshikella ganghwensis</name>
    <dbReference type="NCBI Taxonomy" id="202772"/>
    <lineage>
        <taxon>Bacteria</taxon>
        <taxon>Pseudomonadati</taxon>
        <taxon>Pseudomonadota</taxon>
        <taxon>Gammaproteobacteria</taxon>
        <taxon>Oceanospirillales</taxon>
        <taxon>Zooshikellaceae</taxon>
        <taxon>Zooshikella</taxon>
    </lineage>
</organism>
<dbReference type="InterPro" id="IPR003808">
    <property type="entry name" value="Fe-S_metab-assoc_dom"/>
</dbReference>
<dbReference type="CDD" id="cd06453">
    <property type="entry name" value="SufS_like"/>
    <property type="match status" value="1"/>
</dbReference>
<dbReference type="Gene3D" id="3.40.640.10">
    <property type="entry name" value="Type I PLP-dependent aspartate aminotransferase-like (Major domain)"/>
    <property type="match status" value="1"/>
</dbReference>
<dbReference type="EMBL" id="NDXW01000001">
    <property type="protein sequence ID" value="RDH46507.1"/>
    <property type="molecule type" value="Genomic_DNA"/>
</dbReference>
<dbReference type="InterPro" id="IPR020578">
    <property type="entry name" value="Aminotrans_V_PyrdxlP_BS"/>
</dbReference>
<evidence type="ECO:0000256" key="2">
    <source>
        <dbReference type="ARBA" id="ARBA00010447"/>
    </source>
</evidence>
<protein>
    <recommendedName>
        <fullName evidence="3">cysteine desulfurase</fullName>
        <ecNumber evidence="3">2.8.1.7</ecNumber>
    </recommendedName>
</protein>
<comment type="catalytic activity">
    <reaction evidence="6">
        <text>(sulfur carrier)-H + L-cysteine = (sulfur carrier)-SH + L-alanine</text>
        <dbReference type="Rhea" id="RHEA:43892"/>
        <dbReference type="Rhea" id="RHEA-COMP:14737"/>
        <dbReference type="Rhea" id="RHEA-COMP:14739"/>
        <dbReference type="ChEBI" id="CHEBI:29917"/>
        <dbReference type="ChEBI" id="CHEBI:35235"/>
        <dbReference type="ChEBI" id="CHEBI:57972"/>
        <dbReference type="ChEBI" id="CHEBI:64428"/>
        <dbReference type="EC" id="2.8.1.7"/>
    </reaction>
</comment>
<dbReference type="PROSITE" id="PS00595">
    <property type="entry name" value="AA_TRANSFER_CLASS_5"/>
    <property type="match status" value="1"/>
</dbReference>
<dbReference type="InterPro" id="IPR010970">
    <property type="entry name" value="Cys_dSase_SufS"/>
</dbReference>
<dbReference type="SUPFAM" id="SSF82649">
    <property type="entry name" value="SufE/NifU"/>
    <property type="match status" value="1"/>
</dbReference>
<dbReference type="Gene3D" id="3.90.1010.10">
    <property type="match status" value="1"/>
</dbReference>
<dbReference type="PANTHER" id="PTHR43586:SF8">
    <property type="entry name" value="CYSTEINE DESULFURASE 1, CHLOROPLASTIC"/>
    <property type="match status" value="1"/>
</dbReference>
<dbReference type="InterPro" id="IPR015424">
    <property type="entry name" value="PyrdxlP-dep_Trfase"/>
</dbReference>
<dbReference type="GO" id="GO:0030170">
    <property type="term" value="F:pyridoxal phosphate binding"/>
    <property type="evidence" value="ECO:0007669"/>
    <property type="project" value="InterPro"/>
</dbReference>
<evidence type="ECO:0000259" key="8">
    <source>
        <dbReference type="Pfam" id="PF02657"/>
    </source>
</evidence>
<evidence type="ECO:0000259" key="7">
    <source>
        <dbReference type="Pfam" id="PF00266"/>
    </source>
</evidence>
<evidence type="ECO:0000256" key="1">
    <source>
        <dbReference type="ARBA" id="ARBA00001933"/>
    </source>
</evidence>
<keyword evidence="5" id="KW-0663">Pyridoxal phosphate</keyword>
<feature type="domain" description="Fe-S metabolism associated" evidence="8">
    <location>
        <begin position="440"/>
        <end position="559"/>
    </location>
</feature>
<dbReference type="NCBIfam" id="TIGR01979">
    <property type="entry name" value="sufS"/>
    <property type="match status" value="1"/>
</dbReference>
<dbReference type="GO" id="GO:0031071">
    <property type="term" value="F:cysteine desulfurase activity"/>
    <property type="evidence" value="ECO:0007669"/>
    <property type="project" value="UniProtKB-EC"/>
</dbReference>
<evidence type="ECO:0000313" key="9">
    <source>
        <dbReference type="EMBL" id="RDH46507.1"/>
    </source>
</evidence>